<dbReference type="AlphaFoldDB" id="A0A1M6RKP5"/>
<sequence>MKKLLIYLIILSSISVIGQSNQYVKADNGLIVREKPNKNSKRIGKLEYGSKVYIFEQTENKLEVIDEGKIIKGNWVQIKEVNGNISGFVFNGYLTPESLSDNLKIRFEEFTLSMRLNVWDNENNLNKIQKDNVKIFVDLGDSPEGKKIIISESKYDKVEIKQRFENSISITDEGAHCDLINWKHYYSNWENIEVNNTYFTTKKYTEKDTQKFNEIAVDELKNYVDENCAEKFSNNIKNITKYNQYPSTVLTSRIFLKIKLKNSKTGEKKEKIISFEIPMGC</sequence>
<proteinExistence type="predicted"/>
<evidence type="ECO:0000313" key="4">
    <source>
        <dbReference type="Proteomes" id="UP000184314"/>
    </source>
</evidence>
<dbReference type="PROSITE" id="PS51781">
    <property type="entry name" value="SH3B"/>
    <property type="match status" value="1"/>
</dbReference>
<evidence type="ECO:0000259" key="2">
    <source>
        <dbReference type="PROSITE" id="PS51781"/>
    </source>
</evidence>
<dbReference type="EMBL" id="FQZX01000002">
    <property type="protein sequence ID" value="SHK33000.1"/>
    <property type="molecule type" value="Genomic_DNA"/>
</dbReference>
<keyword evidence="1" id="KW-0732">Signal</keyword>
<evidence type="ECO:0000313" key="3">
    <source>
        <dbReference type="EMBL" id="SHK33000.1"/>
    </source>
</evidence>
<organism evidence="3 4">
    <name type="scientific">Maribacter aquivivus</name>
    <dbReference type="NCBI Taxonomy" id="228958"/>
    <lineage>
        <taxon>Bacteria</taxon>
        <taxon>Pseudomonadati</taxon>
        <taxon>Bacteroidota</taxon>
        <taxon>Flavobacteriia</taxon>
        <taxon>Flavobacteriales</taxon>
        <taxon>Flavobacteriaceae</taxon>
        <taxon>Maribacter</taxon>
    </lineage>
</organism>
<dbReference type="Gene3D" id="2.30.30.40">
    <property type="entry name" value="SH3 Domains"/>
    <property type="match status" value="1"/>
</dbReference>
<feature type="chain" id="PRO_5012116048" evidence="1">
    <location>
        <begin position="19"/>
        <end position="281"/>
    </location>
</feature>
<dbReference type="InterPro" id="IPR003646">
    <property type="entry name" value="SH3-like_bac-type"/>
</dbReference>
<reference evidence="4" key="1">
    <citation type="submission" date="2016-11" db="EMBL/GenBank/DDBJ databases">
        <authorList>
            <person name="Varghese N."/>
            <person name="Submissions S."/>
        </authorList>
    </citation>
    <scope>NUCLEOTIDE SEQUENCE [LARGE SCALE GENOMIC DNA]</scope>
    <source>
        <strain evidence="4">DSM 16478</strain>
    </source>
</reference>
<dbReference type="Pfam" id="PF08239">
    <property type="entry name" value="SH3_3"/>
    <property type="match status" value="1"/>
</dbReference>
<dbReference type="OrthoDB" id="5984340at2"/>
<protein>
    <submittedName>
        <fullName evidence="3">SH3 domain-containing protein</fullName>
    </submittedName>
</protein>
<accession>A0A1M6RKP5</accession>
<dbReference type="STRING" id="228958.SAMN04488007_2768"/>
<dbReference type="Proteomes" id="UP000184314">
    <property type="component" value="Unassembled WGS sequence"/>
</dbReference>
<evidence type="ECO:0000256" key="1">
    <source>
        <dbReference type="SAM" id="SignalP"/>
    </source>
</evidence>
<feature type="domain" description="SH3b" evidence="2">
    <location>
        <begin position="19"/>
        <end position="98"/>
    </location>
</feature>
<dbReference type="RefSeq" id="WP_073245068.1">
    <property type="nucleotide sequence ID" value="NZ_FQZX01000002.1"/>
</dbReference>
<keyword evidence="4" id="KW-1185">Reference proteome</keyword>
<name>A0A1M6RKP5_9FLAO</name>
<feature type="signal peptide" evidence="1">
    <location>
        <begin position="1"/>
        <end position="18"/>
    </location>
</feature>
<gene>
    <name evidence="3" type="ORF">SAMN04488007_2768</name>
</gene>